<dbReference type="InterPro" id="IPR049163">
    <property type="entry name" value="Pif1-like_2B_dom"/>
</dbReference>
<feature type="compositionally biased region" description="Low complexity" evidence="2">
    <location>
        <begin position="372"/>
        <end position="420"/>
    </location>
</feature>
<dbReference type="GO" id="GO:0005524">
    <property type="term" value="F:ATP binding"/>
    <property type="evidence" value="ECO:0007669"/>
    <property type="project" value="UniProtKB-KW"/>
</dbReference>
<evidence type="ECO:0000259" key="5">
    <source>
        <dbReference type="Pfam" id="PF21530"/>
    </source>
</evidence>
<dbReference type="SUPFAM" id="SSF52540">
    <property type="entry name" value="P-loop containing nucleoside triphosphate hydrolases"/>
    <property type="match status" value="1"/>
</dbReference>
<dbReference type="GO" id="GO:0043139">
    <property type="term" value="F:5'-3' DNA helicase activity"/>
    <property type="evidence" value="ECO:0007669"/>
    <property type="project" value="UniProtKB-EC"/>
</dbReference>
<evidence type="ECO:0000259" key="4">
    <source>
        <dbReference type="Pfam" id="PF14214"/>
    </source>
</evidence>
<feature type="region of interest" description="Disordered" evidence="2">
    <location>
        <begin position="371"/>
        <end position="420"/>
    </location>
</feature>
<comment type="catalytic activity">
    <reaction evidence="1">
        <text>ATP + H2O = ADP + phosphate + H(+)</text>
        <dbReference type="Rhea" id="RHEA:13065"/>
        <dbReference type="ChEBI" id="CHEBI:15377"/>
        <dbReference type="ChEBI" id="CHEBI:15378"/>
        <dbReference type="ChEBI" id="CHEBI:30616"/>
        <dbReference type="ChEBI" id="CHEBI:43474"/>
        <dbReference type="ChEBI" id="CHEBI:456216"/>
        <dbReference type="EC" id="5.6.2.3"/>
    </reaction>
</comment>
<feature type="domain" description="DNA helicase Pif1-like 2B" evidence="5">
    <location>
        <begin position="644"/>
        <end position="674"/>
    </location>
</feature>
<keyword evidence="1" id="KW-0233">DNA recombination</keyword>
<proteinExistence type="inferred from homology"/>
<dbReference type="InterPro" id="IPR027417">
    <property type="entry name" value="P-loop_NTPase"/>
</dbReference>
<keyword evidence="1" id="KW-0547">Nucleotide-binding</keyword>
<feature type="region of interest" description="Disordered" evidence="2">
    <location>
        <begin position="874"/>
        <end position="901"/>
    </location>
</feature>
<dbReference type="AlphaFoldDB" id="A0A6L2J794"/>
<dbReference type="Pfam" id="PF21530">
    <property type="entry name" value="Pif1_2B_dom"/>
    <property type="match status" value="1"/>
</dbReference>
<evidence type="ECO:0000259" key="3">
    <source>
        <dbReference type="Pfam" id="PF05970"/>
    </source>
</evidence>
<dbReference type="GO" id="GO:0006310">
    <property type="term" value="P:DNA recombination"/>
    <property type="evidence" value="ECO:0007669"/>
    <property type="project" value="UniProtKB-KW"/>
</dbReference>
<dbReference type="Gene3D" id="2.40.50.140">
    <property type="entry name" value="Nucleic acid-binding proteins"/>
    <property type="match status" value="1"/>
</dbReference>
<organism evidence="6">
    <name type="scientific">Tanacetum cinerariifolium</name>
    <name type="common">Dalmatian daisy</name>
    <name type="synonym">Chrysanthemum cinerariifolium</name>
    <dbReference type="NCBI Taxonomy" id="118510"/>
    <lineage>
        <taxon>Eukaryota</taxon>
        <taxon>Viridiplantae</taxon>
        <taxon>Streptophyta</taxon>
        <taxon>Embryophyta</taxon>
        <taxon>Tracheophyta</taxon>
        <taxon>Spermatophyta</taxon>
        <taxon>Magnoliopsida</taxon>
        <taxon>eudicotyledons</taxon>
        <taxon>Gunneridae</taxon>
        <taxon>Pentapetalae</taxon>
        <taxon>asterids</taxon>
        <taxon>campanulids</taxon>
        <taxon>Asterales</taxon>
        <taxon>Asteraceae</taxon>
        <taxon>Asteroideae</taxon>
        <taxon>Anthemideae</taxon>
        <taxon>Anthemidinae</taxon>
        <taxon>Tanacetum</taxon>
    </lineage>
</organism>
<feature type="domain" description="DNA helicase Pif1-like DEAD-box helicase" evidence="3">
    <location>
        <begin position="512"/>
        <end position="597"/>
    </location>
</feature>
<dbReference type="PANTHER" id="PTHR10492">
    <property type="match status" value="1"/>
</dbReference>
<accession>A0A6L2J794</accession>
<comment type="cofactor">
    <cofactor evidence="1">
        <name>Mg(2+)</name>
        <dbReference type="ChEBI" id="CHEBI:18420"/>
    </cofactor>
</comment>
<dbReference type="EC" id="5.6.2.3" evidence="1"/>
<protein>
    <recommendedName>
        <fullName evidence="1">ATP-dependent DNA helicase</fullName>
        <ecNumber evidence="1">5.6.2.3</ecNumber>
    </recommendedName>
</protein>
<dbReference type="GO" id="GO:0006281">
    <property type="term" value="P:DNA repair"/>
    <property type="evidence" value="ECO:0007669"/>
    <property type="project" value="UniProtKB-KW"/>
</dbReference>
<feature type="domain" description="Helitron helicase-like" evidence="4">
    <location>
        <begin position="70"/>
        <end position="242"/>
    </location>
</feature>
<name>A0A6L2J794_TANCI</name>
<evidence type="ECO:0000313" key="6">
    <source>
        <dbReference type="EMBL" id="GEU32530.1"/>
    </source>
</evidence>
<keyword evidence="1" id="KW-0227">DNA damage</keyword>
<dbReference type="PANTHER" id="PTHR10492:SF90">
    <property type="entry name" value="ATP-DEPENDENT DNA HELICASE"/>
    <property type="match status" value="1"/>
</dbReference>
<gene>
    <name evidence="6" type="ORF">Tci_004508</name>
</gene>
<dbReference type="InterPro" id="IPR025476">
    <property type="entry name" value="Helitron_helicase-like"/>
</dbReference>
<evidence type="ECO:0000256" key="1">
    <source>
        <dbReference type="RuleBase" id="RU363044"/>
    </source>
</evidence>
<dbReference type="GO" id="GO:0000723">
    <property type="term" value="P:telomere maintenance"/>
    <property type="evidence" value="ECO:0007669"/>
    <property type="project" value="InterPro"/>
</dbReference>
<keyword evidence="1" id="KW-0347">Helicase</keyword>
<dbReference type="InterPro" id="IPR010285">
    <property type="entry name" value="DNA_helicase_pif1-like_DEAD"/>
</dbReference>
<sequence>MLNMHNPLVQSFRMAKDRFVQSSIQPVTLCLFGTRQRTGRQYNLPTASEVVALIPGDGNPIESRDVIVEEHGRTLHKASCLFHTFCVDAYTVVLDHDLDWYKRNQHTIRSKLYNGLHDHITNGETNAKFLGQKNVLPSTFTSGPRHMIQQYQDAMAICRWVGPLDLFVTMTCNPKWPEIQREVESCIPGQPTVDRPDTIARVFKMKLDDLMEDIRKGNHFQRLKAGAYCFQKRGLPHCHSLIFLHEHDKISSTDEINHVISAELPYEIDDPIAFNAVRSHMMHGPCGELYKSASCMSRDTCVKGFPKQYCKDTFITRDGWPHYRRPNNGTKVQVGRQNFMLDNRNIGKVSFSYLNKGPDRATVVIEGQRNETNNSTTATNISNTTYSSRMTTTNNTTPTTTTANTTTTTNNNNNNNNNNNTRMIRNALPTVAVERFHFHEEGCNRVYFRGDDDVDNVIQRETATMSKFTEWMKANEMYPEIGSNLTLIAAERMYNANEEWSRFTSLLDNPNVDNQVFDGKVVVLGGDFRQILPVILNASRVVVVSSVVDKSSSVWDYCKVFVLSINMRLRDPKPDVTNTDEIMRFHNWLIAMGDGRLLCIALDGEADATWITIPEDLLTPIDDNPVEAIVSNNLEDMQIMYAPEFINTLRFSGVPNHKLELKIGAPIILLRNTGLQRGNKVHYIWNGVRYKLVIRVQDDGEEIECVLFNSEVTPLLGITIEELFYKTIIEGAGDPDWIVDYLINHLYTQWVVLQIKIDNSGSVENMVYSDLSISSQDSYWDTTDYAIHDENLGSTISKYEEKLMDELKWGQDVSILKPAATHICMNEVPHAPDTSTNDFSMNEPNKGKSIVDAEPVVVETHLNNFTHDESLSLPELASDVNKDVSPLSSPTIEQDEMPTSDDEDKMMISVDEAAINQHVDIMQDV</sequence>
<dbReference type="GO" id="GO:0016787">
    <property type="term" value="F:hydrolase activity"/>
    <property type="evidence" value="ECO:0007669"/>
    <property type="project" value="UniProtKB-KW"/>
</dbReference>
<dbReference type="EMBL" id="BKCJ010000365">
    <property type="protein sequence ID" value="GEU32530.1"/>
    <property type="molecule type" value="Genomic_DNA"/>
</dbReference>
<dbReference type="InterPro" id="IPR012340">
    <property type="entry name" value="NA-bd_OB-fold"/>
</dbReference>
<reference evidence="6" key="1">
    <citation type="journal article" date="2019" name="Sci. Rep.">
        <title>Draft genome of Tanacetum cinerariifolium, the natural source of mosquito coil.</title>
        <authorList>
            <person name="Yamashiro T."/>
            <person name="Shiraishi A."/>
            <person name="Satake H."/>
            <person name="Nakayama K."/>
        </authorList>
    </citation>
    <scope>NUCLEOTIDE SEQUENCE</scope>
</reference>
<keyword evidence="1" id="KW-0378">Hydrolase</keyword>
<dbReference type="Pfam" id="PF14214">
    <property type="entry name" value="Helitron_like_N"/>
    <property type="match status" value="1"/>
</dbReference>
<dbReference type="Pfam" id="PF05970">
    <property type="entry name" value="PIF1"/>
    <property type="match status" value="1"/>
</dbReference>
<keyword evidence="1" id="KW-0234">DNA repair</keyword>
<comment type="caution">
    <text evidence="6">The sequence shown here is derived from an EMBL/GenBank/DDBJ whole genome shotgun (WGS) entry which is preliminary data.</text>
</comment>
<comment type="similarity">
    <text evidence="1">Belongs to the helicase family.</text>
</comment>
<evidence type="ECO:0000256" key="2">
    <source>
        <dbReference type="SAM" id="MobiDB-lite"/>
    </source>
</evidence>
<keyword evidence="1" id="KW-0067">ATP-binding</keyword>